<dbReference type="Gene3D" id="3.40.50.1820">
    <property type="entry name" value="alpha/beta hydrolase"/>
    <property type="match status" value="1"/>
</dbReference>
<dbReference type="GO" id="GO:0004252">
    <property type="term" value="F:serine-type endopeptidase activity"/>
    <property type="evidence" value="ECO:0007669"/>
    <property type="project" value="TreeGrafter"/>
</dbReference>
<organism evidence="4 5">
    <name type="scientific">Candidatus Agrococcus pullicola</name>
    <dbReference type="NCBI Taxonomy" id="2838429"/>
    <lineage>
        <taxon>Bacteria</taxon>
        <taxon>Bacillati</taxon>
        <taxon>Actinomycetota</taxon>
        <taxon>Actinomycetes</taxon>
        <taxon>Micrococcales</taxon>
        <taxon>Microbacteriaceae</taxon>
        <taxon>Agrococcus</taxon>
    </lineage>
</organism>
<gene>
    <name evidence="4" type="ORF">H9830_03390</name>
</gene>
<dbReference type="PANTHER" id="PTHR42776:SF27">
    <property type="entry name" value="DIPEPTIDYL PEPTIDASE FAMILY MEMBER 6"/>
    <property type="match status" value="1"/>
</dbReference>
<reference evidence="4" key="2">
    <citation type="submission" date="2021-04" db="EMBL/GenBank/DDBJ databases">
        <authorList>
            <person name="Gilroy R."/>
        </authorList>
    </citation>
    <scope>NUCLEOTIDE SEQUENCE</scope>
    <source>
        <strain evidence="4">ChiGjej1B1-98</strain>
    </source>
</reference>
<evidence type="ECO:0000256" key="1">
    <source>
        <dbReference type="ARBA" id="ARBA00022801"/>
    </source>
</evidence>
<dbReference type="AlphaFoldDB" id="A0A9D1YUD2"/>
<dbReference type="Pfam" id="PF00326">
    <property type="entry name" value="Peptidase_S9"/>
    <property type="match status" value="1"/>
</dbReference>
<dbReference type="Gene3D" id="2.120.10.30">
    <property type="entry name" value="TolB, C-terminal domain"/>
    <property type="match status" value="1"/>
</dbReference>
<dbReference type="PANTHER" id="PTHR42776">
    <property type="entry name" value="SERINE PEPTIDASE S9 FAMILY MEMBER"/>
    <property type="match status" value="1"/>
</dbReference>
<dbReference type="Proteomes" id="UP000824005">
    <property type="component" value="Unassembled WGS sequence"/>
</dbReference>
<name>A0A9D1YUD2_9MICO</name>
<dbReference type="InterPro" id="IPR011042">
    <property type="entry name" value="6-blade_b-propeller_TolB-like"/>
</dbReference>
<dbReference type="EMBL" id="DXDC01000102">
    <property type="protein sequence ID" value="HIY65307.1"/>
    <property type="molecule type" value="Genomic_DNA"/>
</dbReference>
<evidence type="ECO:0000259" key="3">
    <source>
        <dbReference type="Pfam" id="PF00326"/>
    </source>
</evidence>
<evidence type="ECO:0000256" key="2">
    <source>
        <dbReference type="SAM" id="MobiDB-lite"/>
    </source>
</evidence>
<feature type="region of interest" description="Disordered" evidence="2">
    <location>
        <begin position="179"/>
        <end position="201"/>
    </location>
</feature>
<feature type="compositionally biased region" description="Basic and acidic residues" evidence="2">
    <location>
        <begin position="184"/>
        <end position="200"/>
    </location>
</feature>
<dbReference type="SUPFAM" id="SSF53474">
    <property type="entry name" value="alpha/beta-Hydrolases"/>
    <property type="match status" value="1"/>
</dbReference>
<dbReference type="SUPFAM" id="SSF82171">
    <property type="entry name" value="DPP6 N-terminal domain-like"/>
    <property type="match status" value="1"/>
</dbReference>
<dbReference type="InterPro" id="IPR001375">
    <property type="entry name" value="Peptidase_S9_cat"/>
</dbReference>
<proteinExistence type="predicted"/>
<evidence type="ECO:0000313" key="5">
    <source>
        <dbReference type="Proteomes" id="UP000824005"/>
    </source>
</evidence>
<reference evidence="4" key="1">
    <citation type="journal article" date="2021" name="PeerJ">
        <title>Extensive microbial diversity within the chicken gut microbiome revealed by metagenomics and culture.</title>
        <authorList>
            <person name="Gilroy R."/>
            <person name="Ravi A."/>
            <person name="Getino M."/>
            <person name="Pursley I."/>
            <person name="Horton D.L."/>
            <person name="Alikhan N.F."/>
            <person name="Baker D."/>
            <person name="Gharbi K."/>
            <person name="Hall N."/>
            <person name="Watson M."/>
            <person name="Adriaenssens E.M."/>
            <person name="Foster-Nyarko E."/>
            <person name="Jarju S."/>
            <person name="Secka A."/>
            <person name="Antonio M."/>
            <person name="Oren A."/>
            <person name="Chaudhuri R.R."/>
            <person name="La Ragione R."/>
            <person name="Hildebrand F."/>
            <person name="Pallen M.J."/>
        </authorList>
    </citation>
    <scope>NUCLEOTIDE SEQUENCE</scope>
    <source>
        <strain evidence="4">ChiGjej1B1-98</strain>
    </source>
</reference>
<sequence>MRAQDIEKLVSLSRPALAQDGSFAVLAASHPSIAANAQHGQLWRVSLDDGTRARITRGSNDTSPALTSDGETVLFLRSVDDKQQVFALPLSGGEAVQLTFVKHGVSGYRLSPDGRHLALQVIVPRQGRGDSVEGLTPNQQSPRHITTLKYLSNGRGYIDDSDAHIFLQEVNLAASFAAAPEVEATPRPDGQKEEPSERDTAVQLTRGEVSFSLANWSERGILAITARHETRDSDLRSSVVLIDPAAPGQEPADIVPATANLSIGDAIEADGALWMLAGELGERGRDFVAKSASVYVVDDGEPKLLTDPNSFDFGDPGSHLVATDGGVLALRRTRGRVQLVLIRRNAVEQLTDSDQEVLAAARAGDLIVAVAQTPTSFAELGTVSGNAWHPMTDFGAELQATGIVVPVEHEFPTRDGGTVHGWAWVPAGPGPHPVLLNIHGGPFAQYGVHVFDEAQVAVDSGYAVLQCNPRGSAGYGRDHAVAIKEAMGTVDLTDVLDFVDGALDAHPEFDRDRLGVMGGSYGGYLTAWTIAHDHRFSAAIVERGYLDPASFIGTSDIGSFFSEEYTGYDPEHTLAQSPMAVVDQVKTPTLVVHSELDFRCPLEQAQRYYMALRRNDVEAELLVFPGEDHELTRSGQPRHRLERFEHVMGWWQRKLPTND</sequence>
<dbReference type="GO" id="GO:0006508">
    <property type="term" value="P:proteolysis"/>
    <property type="evidence" value="ECO:0007669"/>
    <property type="project" value="InterPro"/>
</dbReference>
<evidence type="ECO:0000313" key="4">
    <source>
        <dbReference type="EMBL" id="HIY65307.1"/>
    </source>
</evidence>
<comment type="caution">
    <text evidence="4">The sequence shown here is derived from an EMBL/GenBank/DDBJ whole genome shotgun (WGS) entry which is preliminary data.</text>
</comment>
<keyword evidence="1" id="KW-0378">Hydrolase</keyword>
<dbReference type="InterPro" id="IPR029058">
    <property type="entry name" value="AB_hydrolase_fold"/>
</dbReference>
<protein>
    <submittedName>
        <fullName evidence="4">S9 family peptidase</fullName>
    </submittedName>
</protein>
<feature type="domain" description="Peptidase S9 prolyl oligopeptidase catalytic" evidence="3">
    <location>
        <begin position="450"/>
        <end position="655"/>
    </location>
</feature>
<accession>A0A9D1YUD2</accession>